<gene>
    <name evidence="2" type="primary">AlNc14C147G7411</name>
    <name evidence="2" type="ORF">ALNC14_083310</name>
</gene>
<dbReference type="PROSITE" id="PS51718">
    <property type="entry name" value="G_DYNAMIN_2"/>
    <property type="match status" value="1"/>
</dbReference>
<dbReference type="GO" id="GO:0005525">
    <property type="term" value="F:GTP binding"/>
    <property type="evidence" value="ECO:0007669"/>
    <property type="project" value="InterPro"/>
</dbReference>
<dbReference type="PRINTS" id="PR00195">
    <property type="entry name" value="DYNAMIN"/>
</dbReference>
<dbReference type="CDD" id="cd09913">
    <property type="entry name" value="EHD"/>
    <property type="match status" value="1"/>
</dbReference>
<accession>F0WLM2</accession>
<feature type="domain" description="Dynamin-type G" evidence="1">
    <location>
        <begin position="65"/>
        <end position="249"/>
    </location>
</feature>
<dbReference type="InterPro" id="IPR027417">
    <property type="entry name" value="P-loop_NTPase"/>
</dbReference>
<proteinExistence type="predicted"/>
<reference evidence="2" key="2">
    <citation type="submission" date="2011-02" db="EMBL/GenBank/DDBJ databases">
        <authorList>
            <person name="MacLean D."/>
        </authorList>
    </citation>
    <scope>NUCLEOTIDE SEQUENCE</scope>
</reference>
<evidence type="ECO:0000259" key="1">
    <source>
        <dbReference type="PROSITE" id="PS51718"/>
    </source>
</evidence>
<dbReference type="Pfam" id="PF16880">
    <property type="entry name" value="EHD_N"/>
    <property type="match status" value="1"/>
</dbReference>
<dbReference type="InterPro" id="IPR006073">
    <property type="entry name" value="GTP-bd"/>
</dbReference>
<dbReference type="SUPFAM" id="SSF52540">
    <property type="entry name" value="P-loop containing nucleoside triphosphate hydrolases"/>
    <property type="match status" value="1"/>
</dbReference>
<evidence type="ECO:0000313" key="2">
    <source>
        <dbReference type="EMBL" id="CCA22188.1"/>
    </source>
</evidence>
<sequence length="249" mass="27956">MTDHSTTNVSGLVSAILSADGVDVVSKSKVVVDGLKKLYAQKLRPLEKKYEFDEFHSPLLSDADFDAKPQILMIGQYSVGKTSFIEYLLGRSFPGQRIGPEPTTDRFVAVMYGDEERTIPGNAVAVSPDLPYGGLSMFGTAFLNKFEAAQLPSKVLENISVIDTPGILSGEKQRIQRGYDFVQVARWFAERSDLILLLFDAHKLDISDEFQRVIEVLKGHDDKIRCVLNKADQIDRQRLMRVYVLIRLK</sequence>
<protein>
    <submittedName>
        <fullName evidence="2">Uncharacterized protein AlNc14C147G7411</fullName>
    </submittedName>
</protein>
<dbReference type="InterPro" id="IPR031692">
    <property type="entry name" value="EHD_N"/>
</dbReference>
<name>F0WLM2_9STRA</name>
<dbReference type="Gene3D" id="1.10.268.20">
    <property type="match status" value="1"/>
</dbReference>
<dbReference type="InterPro" id="IPR030381">
    <property type="entry name" value="G_DYNAMIN_dom"/>
</dbReference>
<dbReference type="Pfam" id="PF01926">
    <property type="entry name" value="MMR_HSR1"/>
    <property type="match status" value="1"/>
</dbReference>
<reference evidence="2" key="1">
    <citation type="journal article" date="2011" name="PLoS Biol.">
        <title>Gene gain and loss during evolution of obligate parasitism in the white rust pathogen of Arabidopsis thaliana.</title>
        <authorList>
            <person name="Kemen E."/>
            <person name="Gardiner A."/>
            <person name="Schultz-Larsen T."/>
            <person name="Kemen A.C."/>
            <person name="Balmuth A.L."/>
            <person name="Robert-Seilaniantz A."/>
            <person name="Bailey K."/>
            <person name="Holub E."/>
            <person name="Studholme D.J."/>
            <person name="Maclean D."/>
            <person name="Jones J.D."/>
        </authorList>
    </citation>
    <scope>NUCLEOTIDE SEQUENCE</scope>
</reference>
<dbReference type="PANTHER" id="PTHR43681:SF1">
    <property type="entry name" value="SARCALUMENIN"/>
    <property type="match status" value="1"/>
</dbReference>
<organism evidence="2">
    <name type="scientific">Albugo laibachii Nc14</name>
    <dbReference type="NCBI Taxonomy" id="890382"/>
    <lineage>
        <taxon>Eukaryota</taxon>
        <taxon>Sar</taxon>
        <taxon>Stramenopiles</taxon>
        <taxon>Oomycota</taxon>
        <taxon>Peronosporomycetes</taxon>
        <taxon>Albuginales</taxon>
        <taxon>Albuginaceae</taxon>
        <taxon>Albugo</taxon>
    </lineage>
</organism>
<dbReference type="InterPro" id="IPR051943">
    <property type="entry name" value="TRAFAC_Dynamin-like_GTPase"/>
</dbReference>
<dbReference type="AlphaFoldDB" id="F0WLM2"/>
<dbReference type="Gene3D" id="3.40.50.300">
    <property type="entry name" value="P-loop containing nucleotide triphosphate hydrolases"/>
    <property type="match status" value="1"/>
</dbReference>
<dbReference type="PANTHER" id="PTHR43681">
    <property type="entry name" value="TRANSMEMBRANE GTPASE FZO"/>
    <property type="match status" value="1"/>
</dbReference>
<dbReference type="HOGENOM" id="CLU_017595_0_1_1"/>
<dbReference type="EMBL" id="FR824192">
    <property type="protein sequence ID" value="CCA22188.1"/>
    <property type="molecule type" value="Genomic_DNA"/>
</dbReference>
<dbReference type="InterPro" id="IPR022812">
    <property type="entry name" value="Dynamin"/>
</dbReference>